<evidence type="ECO:0000256" key="1">
    <source>
        <dbReference type="SAM" id="Phobius"/>
    </source>
</evidence>
<accession>A0A545UFP9</accession>
<dbReference type="Proteomes" id="UP000315439">
    <property type="component" value="Unassembled WGS sequence"/>
</dbReference>
<gene>
    <name evidence="2" type="ORF">FLL46_06715</name>
</gene>
<protein>
    <recommendedName>
        <fullName evidence="4">DUF4760 domain-containing protein</fullName>
    </recommendedName>
</protein>
<evidence type="ECO:0000313" key="2">
    <source>
        <dbReference type="EMBL" id="TQV88213.1"/>
    </source>
</evidence>
<evidence type="ECO:0000313" key="3">
    <source>
        <dbReference type="Proteomes" id="UP000315439"/>
    </source>
</evidence>
<feature type="transmembrane region" description="Helical" evidence="1">
    <location>
        <begin position="31"/>
        <end position="53"/>
    </location>
</feature>
<organism evidence="2 3">
    <name type="scientific">Aliikangiella coralliicola</name>
    <dbReference type="NCBI Taxonomy" id="2592383"/>
    <lineage>
        <taxon>Bacteria</taxon>
        <taxon>Pseudomonadati</taxon>
        <taxon>Pseudomonadota</taxon>
        <taxon>Gammaproteobacteria</taxon>
        <taxon>Oceanospirillales</taxon>
        <taxon>Pleioneaceae</taxon>
        <taxon>Aliikangiella</taxon>
    </lineage>
</organism>
<dbReference type="RefSeq" id="WP_142892722.1">
    <property type="nucleotide sequence ID" value="NZ_ML660162.1"/>
</dbReference>
<keyword evidence="3" id="KW-1185">Reference proteome</keyword>
<comment type="caution">
    <text evidence="2">The sequence shown here is derived from an EMBL/GenBank/DDBJ whole genome shotgun (WGS) entry which is preliminary data.</text>
</comment>
<dbReference type="OrthoDB" id="8912757at2"/>
<keyword evidence="1" id="KW-1133">Transmembrane helix</keyword>
<proteinExistence type="predicted"/>
<dbReference type="EMBL" id="VIKS01000004">
    <property type="protein sequence ID" value="TQV88213.1"/>
    <property type="molecule type" value="Genomic_DNA"/>
</dbReference>
<sequence length="175" mass="20427">MTDSNMDIFNDIINQTSQYEDKNKMNIDWNILSSIATAIGSLATAIGVIFGAWQIRLSKKQSQAAFEDHFDQQYRELTMEIPVDVLIGKVPQKEDEMRVRELIYNYLDLTNEQVYLRAKGRISKLTWVSWSSGIKAHLERPAFKRVFEEIKTNSNFTYLEKLVSQDYQADPKSWY</sequence>
<evidence type="ECO:0008006" key="4">
    <source>
        <dbReference type="Google" id="ProtNLM"/>
    </source>
</evidence>
<keyword evidence="1" id="KW-0472">Membrane</keyword>
<name>A0A545UFP9_9GAMM</name>
<dbReference type="AlphaFoldDB" id="A0A545UFP9"/>
<keyword evidence="1" id="KW-0812">Transmembrane</keyword>
<reference evidence="2 3" key="1">
    <citation type="submission" date="2019-07" db="EMBL/GenBank/DDBJ databases">
        <title>Draft genome for Aliikangiella sp. M105.</title>
        <authorList>
            <person name="Wang G."/>
        </authorList>
    </citation>
    <scope>NUCLEOTIDE SEQUENCE [LARGE SCALE GENOMIC DNA]</scope>
    <source>
        <strain evidence="2 3">M105</strain>
    </source>
</reference>